<feature type="region of interest" description="Disordered" evidence="1">
    <location>
        <begin position="18"/>
        <end position="55"/>
    </location>
</feature>
<feature type="compositionally biased region" description="Low complexity" evidence="1">
    <location>
        <begin position="19"/>
        <end position="32"/>
    </location>
</feature>
<reference evidence="2" key="1">
    <citation type="submission" date="2018-05" db="EMBL/GenBank/DDBJ databases">
        <authorList>
            <person name="Lanie J.A."/>
            <person name="Ng W.-L."/>
            <person name="Kazmierczak K.M."/>
            <person name="Andrzejewski T.M."/>
            <person name="Davidsen T.M."/>
            <person name="Wayne K.J."/>
            <person name="Tettelin H."/>
            <person name="Glass J.I."/>
            <person name="Rusch D."/>
            <person name="Podicherti R."/>
            <person name="Tsui H.-C.T."/>
            <person name="Winkler M.E."/>
        </authorList>
    </citation>
    <scope>NUCLEOTIDE SEQUENCE</scope>
</reference>
<evidence type="ECO:0000256" key="1">
    <source>
        <dbReference type="SAM" id="MobiDB-lite"/>
    </source>
</evidence>
<evidence type="ECO:0000313" key="2">
    <source>
        <dbReference type="EMBL" id="SVD90367.1"/>
    </source>
</evidence>
<feature type="compositionally biased region" description="Acidic residues" evidence="1">
    <location>
        <begin position="40"/>
        <end position="49"/>
    </location>
</feature>
<proteinExistence type="predicted"/>
<organism evidence="2">
    <name type="scientific">marine metagenome</name>
    <dbReference type="NCBI Taxonomy" id="408172"/>
    <lineage>
        <taxon>unclassified sequences</taxon>
        <taxon>metagenomes</taxon>
        <taxon>ecological metagenomes</taxon>
    </lineage>
</organism>
<sequence>TIDFDQFVAIIDGKDPLLVSPMVTDTPSSSDDPPMPTNETENEVSDSADPEPQVT</sequence>
<dbReference type="EMBL" id="UINC01180931">
    <property type="protein sequence ID" value="SVD90367.1"/>
    <property type="molecule type" value="Genomic_DNA"/>
</dbReference>
<gene>
    <name evidence="2" type="ORF">METZ01_LOCUS443221</name>
</gene>
<feature type="non-terminal residue" evidence="2">
    <location>
        <position position="1"/>
    </location>
</feature>
<protein>
    <submittedName>
        <fullName evidence="2">Uncharacterized protein</fullName>
    </submittedName>
</protein>
<name>A0A382Z4E2_9ZZZZ</name>
<dbReference type="AlphaFoldDB" id="A0A382Z4E2"/>
<accession>A0A382Z4E2</accession>